<dbReference type="GO" id="GO:0004553">
    <property type="term" value="F:hydrolase activity, hydrolyzing O-glycosyl compounds"/>
    <property type="evidence" value="ECO:0007669"/>
    <property type="project" value="InterPro"/>
</dbReference>
<feature type="domain" description="Chitin-binding type-3" evidence="3">
    <location>
        <begin position="442"/>
        <end position="486"/>
    </location>
</feature>
<dbReference type="InterPro" id="IPR036573">
    <property type="entry name" value="CBM_sf_5/12"/>
</dbReference>
<gene>
    <name evidence="4" type="ORF">CLV34_0954</name>
</gene>
<dbReference type="Pfam" id="PF02839">
    <property type="entry name" value="CBM_5_12"/>
    <property type="match status" value="1"/>
</dbReference>
<evidence type="ECO:0000256" key="2">
    <source>
        <dbReference type="SAM" id="MobiDB-lite"/>
    </source>
</evidence>
<proteinExistence type="predicted"/>
<dbReference type="CDD" id="cd12215">
    <property type="entry name" value="ChiC_BD"/>
    <property type="match status" value="1"/>
</dbReference>
<dbReference type="GO" id="GO:0030246">
    <property type="term" value="F:carbohydrate binding"/>
    <property type="evidence" value="ECO:0007669"/>
    <property type="project" value="InterPro"/>
</dbReference>
<dbReference type="GO" id="GO:0005576">
    <property type="term" value="C:extracellular region"/>
    <property type="evidence" value="ECO:0007669"/>
    <property type="project" value="InterPro"/>
</dbReference>
<dbReference type="AlphaFoldDB" id="A0A2M8WW05"/>
<accession>A0A2M8WW05</accession>
<feature type="region of interest" description="Disordered" evidence="2">
    <location>
        <begin position="359"/>
        <end position="441"/>
    </location>
</feature>
<protein>
    <submittedName>
        <fullName evidence="4">Carbohydrate binding protein</fullName>
    </submittedName>
</protein>
<keyword evidence="1" id="KW-0378">Hydrolase</keyword>
<dbReference type="SUPFAM" id="SSF51126">
    <property type="entry name" value="Pectin lyase-like"/>
    <property type="match status" value="1"/>
</dbReference>
<organism evidence="4 5">
    <name type="scientific">Luteimicrobium subarcticum</name>
    <dbReference type="NCBI Taxonomy" id="620910"/>
    <lineage>
        <taxon>Bacteria</taxon>
        <taxon>Bacillati</taxon>
        <taxon>Actinomycetota</taxon>
        <taxon>Actinomycetes</taxon>
        <taxon>Micrococcales</taxon>
        <taxon>Luteimicrobium</taxon>
    </lineage>
</organism>
<dbReference type="InterPro" id="IPR003610">
    <property type="entry name" value="CBM5/12"/>
</dbReference>
<dbReference type="OrthoDB" id="264773at2"/>
<reference evidence="4 5" key="1">
    <citation type="submission" date="2017-11" db="EMBL/GenBank/DDBJ databases">
        <title>Genomic Encyclopedia of Archaeal and Bacterial Type Strains, Phase II (KMG-II): From Individual Species to Whole Genera.</title>
        <authorList>
            <person name="Goeker M."/>
        </authorList>
    </citation>
    <scope>NUCLEOTIDE SEQUENCE [LARGE SCALE GENOMIC DNA]</scope>
    <source>
        <strain evidence="4 5">DSM 22413</strain>
    </source>
</reference>
<evidence type="ECO:0000259" key="3">
    <source>
        <dbReference type="SMART" id="SM00495"/>
    </source>
</evidence>
<evidence type="ECO:0000256" key="1">
    <source>
        <dbReference type="ARBA" id="ARBA00022801"/>
    </source>
</evidence>
<dbReference type="EMBL" id="PGTZ01000006">
    <property type="protein sequence ID" value="PJI95101.1"/>
    <property type="molecule type" value="Genomic_DNA"/>
</dbReference>
<dbReference type="Gene3D" id="2.10.10.20">
    <property type="entry name" value="Carbohydrate-binding module superfamily 5/12"/>
    <property type="match status" value="1"/>
</dbReference>
<comment type="caution">
    <text evidence="4">The sequence shown here is derived from an EMBL/GenBank/DDBJ whole genome shotgun (WGS) entry which is preliminary data.</text>
</comment>
<feature type="compositionally biased region" description="Low complexity" evidence="2">
    <location>
        <begin position="383"/>
        <end position="436"/>
    </location>
</feature>
<evidence type="ECO:0000313" key="5">
    <source>
        <dbReference type="Proteomes" id="UP000231586"/>
    </source>
</evidence>
<dbReference type="Gene3D" id="2.160.20.10">
    <property type="entry name" value="Single-stranded right-handed beta-helix, Pectin lyase-like"/>
    <property type="match status" value="1"/>
</dbReference>
<dbReference type="RefSeq" id="WP_100349017.1">
    <property type="nucleotide sequence ID" value="NZ_PGTZ01000006.1"/>
</dbReference>
<evidence type="ECO:0000313" key="4">
    <source>
        <dbReference type="EMBL" id="PJI95101.1"/>
    </source>
</evidence>
<sequence>MYDLPARHRTLRPLAVGAVVAATAITIGLTIGHASDARAQVTVRVANADELRRALADAEPGQTIELADGTYVGNWSVVDRPATSAAPVTLSGGRRAVLRTGTGAGAALHLVDSDYWSVRGITVEHGQEGVLVEASDHVSVEGVLAHDLDVDAVRFWSSSSFGSVVGSTISDIGQSKGPSAPGGVVVGSPQVVSDTSDHVTVADNVIGPLVGGPAVVAHEGTAGGTVARNVLDGAAPGGTAGEAWVEVRGNEYTLTGNTGAHAGRAGYAIGSQVAGWGCGTEVSGNAANLEAATTAHPIAIEVVGYDRSTCPTTVYDDNTVTGAGRLVTAGVPVVAAFGQATDAPGPSATAAVAPASVAPPAGAQPAVRPTSAGVPSGGTAIGPSPTVTAGPTASPTATATRTAAPVSTPVSTPTVTVTVEASPPATASAPSPTVPARPRCTAPAWQKERAYKAGSEVTYGGYLYRALWWNQGNRPERGAWSSWVRVRSC</sequence>
<name>A0A2M8WW05_9MICO</name>
<dbReference type="InterPro" id="IPR012334">
    <property type="entry name" value="Pectin_lyas_fold"/>
</dbReference>
<keyword evidence="5" id="KW-1185">Reference proteome</keyword>
<dbReference type="InterPro" id="IPR011050">
    <property type="entry name" value="Pectin_lyase_fold/virulence"/>
</dbReference>
<dbReference type="Proteomes" id="UP000231586">
    <property type="component" value="Unassembled WGS sequence"/>
</dbReference>
<dbReference type="GO" id="GO:0005975">
    <property type="term" value="P:carbohydrate metabolic process"/>
    <property type="evidence" value="ECO:0007669"/>
    <property type="project" value="InterPro"/>
</dbReference>
<dbReference type="SUPFAM" id="SSF51055">
    <property type="entry name" value="Carbohydrate binding domain"/>
    <property type="match status" value="1"/>
</dbReference>
<dbReference type="SMART" id="SM00495">
    <property type="entry name" value="ChtBD3"/>
    <property type="match status" value="1"/>
</dbReference>